<dbReference type="EMBL" id="VDMD01000001">
    <property type="protein sequence ID" value="TRM70584.1"/>
    <property type="molecule type" value="Genomic_DNA"/>
</dbReference>
<dbReference type="AlphaFoldDB" id="A0A550D0M0"/>
<name>A0A550D0M0_9AGAR</name>
<gene>
    <name evidence="1" type="ORF">BD626DRAFT_30788</name>
</gene>
<evidence type="ECO:0000313" key="2">
    <source>
        <dbReference type="Proteomes" id="UP000320762"/>
    </source>
</evidence>
<keyword evidence="2" id="KW-1185">Reference proteome</keyword>
<evidence type="ECO:0000313" key="1">
    <source>
        <dbReference type="EMBL" id="TRM70584.1"/>
    </source>
</evidence>
<protein>
    <submittedName>
        <fullName evidence="1">Uncharacterized protein</fullName>
    </submittedName>
</protein>
<reference evidence="1 2" key="1">
    <citation type="journal article" date="2019" name="New Phytol.">
        <title>Comparative genomics reveals unique wood-decay strategies and fruiting body development in the Schizophyllaceae.</title>
        <authorList>
            <person name="Almasi E."/>
            <person name="Sahu N."/>
            <person name="Krizsan K."/>
            <person name="Balint B."/>
            <person name="Kovacs G.M."/>
            <person name="Kiss B."/>
            <person name="Cseklye J."/>
            <person name="Drula E."/>
            <person name="Henrissat B."/>
            <person name="Nagy I."/>
            <person name="Chovatia M."/>
            <person name="Adam C."/>
            <person name="LaButti K."/>
            <person name="Lipzen A."/>
            <person name="Riley R."/>
            <person name="Grigoriev I.V."/>
            <person name="Nagy L.G."/>
        </authorList>
    </citation>
    <scope>NUCLEOTIDE SEQUENCE [LARGE SCALE GENOMIC DNA]</scope>
    <source>
        <strain evidence="1 2">NL-1724</strain>
    </source>
</reference>
<dbReference type="Proteomes" id="UP000320762">
    <property type="component" value="Unassembled WGS sequence"/>
</dbReference>
<sequence length="253" mass="29755">MWAYSRIRASLNVDWVWLRVTRARLYSTAFYGHERRTWAQKTLYRANGTPRSKTMGFITASSTALAIYYAQHRTRTRRELREFKETKRKFMVIYLSGVQISRRAAEDKALPALYERFGRVTNETLAECMRSLHALYRLPDPDLHLRVSVAYRVMHVLMRKLFDQRDRPITMSKEFVADYYATMHRFVDNIVPYCMVITLLMEEHAREREQQSSEKALSEPSENEVRIVLMCSDHSVAVYACTECAAVILYVVE</sequence>
<proteinExistence type="predicted"/>
<organism evidence="1 2">
    <name type="scientific">Schizophyllum amplum</name>
    <dbReference type="NCBI Taxonomy" id="97359"/>
    <lineage>
        <taxon>Eukaryota</taxon>
        <taxon>Fungi</taxon>
        <taxon>Dikarya</taxon>
        <taxon>Basidiomycota</taxon>
        <taxon>Agaricomycotina</taxon>
        <taxon>Agaricomycetes</taxon>
        <taxon>Agaricomycetidae</taxon>
        <taxon>Agaricales</taxon>
        <taxon>Schizophyllaceae</taxon>
        <taxon>Schizophyllum</taxon>
    </lineage>
</organism>
<accession>A0A550D0M0</accession>
<comment type="caution">
    <text evidence="1">The sequence shown here is derived from an EMBL/GenBank/DDBJ whole genome shotgun (WGS) entry which is preliminary data.</text>
</comment>